<dbReference type="EMBL" id="FZNR01000031">
    <property type="protein sequence ID" value="SNS97771.1"/>
    <property type="molecule type" value="Genomic_DNA"/>
</dbReference>
<dbReference type="Gene3D" id="1.20.1740.10">
    <property type="entry name" value="Amino acid/polyamine transporter I"/>
    <property type="match status" value="1"/>
</dbReference>
<evidence type="ECO:0000259" key="6">
    <source>
        <dbReference type="Pfam" id="PF00324"/>
    </source>
</evidence>
<feature type="transmembrane region" description="Helical" evidence="5">
    <location>
        <begin position="57"/>
        <end position="79"/>
    </location>
</feature>
<feature type="transmembrane region" description="Helical" evidence="5">
    <location>
        <begin position="451"/>
        <end position="474"/>
    </location>
</feature>
<feature type="domain" description="Amino acid permease/ SLC12A" evidence="6">
    <location>
        <begin position="44"/>
        <end position="426"/>
    </location>
</feature>
<name>A0A239IVW9_9ACTN</name>
<dbReference type="InterPro" id="IPR004841">
    <property type="entry name" value="AA-permease/SLC12A_dom"/>
</dbReference>
<dbReference type="PANTHER" id="PTHR42770">
    <property type="entry name" value="AMINO ACID TRANSPORTER-RELATED"/>
    <property type="match status" value="1"/>
</dbReference>
<evidence type="ECO:0000256" key="3">
    <source>
        <dbReference type="ARBA" id="ARBA00022989"/>
    </source>
</evidence>
<feature type="transmembrane region" description="Helical" evidence="5">
    <location>
        <begin position="169"/>
        <end position="190"/>
    </location>
</feature>
<dbReference type="Proteomes" id="UP000198415">
    <property type="component" value="Unassembled WGS sequence"/>
</dbReference>
<dbReference type="PIRSF" id="PIRSF006060">
    <property type="entry name" value="AA_transporter"/>
    <property type="match status" value="1"/>
</dbReference>
<gene>
    <name evidence="7" type="ORF">SAMN06264365_13138</name>
</gene>
<keyword evidence="3 5" id="KW-1133">Transmembrane helix</keyword>
<organism evidence="7 8">
    <name type="scientific">Actinoplanes regularis</name>
    <dbReference type="NCBI Taxonomy" id="52697"/>
    <lineage>
        <taxon>Bacteria</taxon>
        <taxon>Bacillati</taxon>
        <taxon>Actinomycetota</taxon>
        <taxon>Actinomycetes</taxon>
        <taxon>Micromonosporales</taxon>
        <taxon>Micromonosporaceae</taxon>
        <taxon>Actinoplanes</taxon>
    </lineage>
</organism>
<feature type="transmembrane region" description="Helical" evidence="5">
    <location>
        <begin position="412"/>
        <end position="431"/>
    </location>
</feature>
<evidence type="ECO:0000313" key="7">
    <source>
        <dbReference type="EMBL" id="SNS97771.1"/>
    </source>
</evidence>
<evidence type="ECO:0000256" key="1">
    <source>
        <dbReference type="ARBA" id="ARBA00004141"/>
    </source>
</evidence>
<evidence type="ECO:0000256" key="5">
    <source>
        <dbReference type="SAM" id="Phobius"/>
    </source>
</evidence>
<feature type="transmembrane region" description="Helical" evidence="5">
    <location>
        <begin position="374"/>
        <end position="400"/>
    </location>
</feature>
<dbReference type="OrthoDB" id="137613at2"/>
<feature type="transmembrane region" description="Helical" evidence="5">
    <location>
        <begin position="139"/>
        <end position="157"/>
    </location>
</feature>
<feature type="transmembrane region" description="Helical" evidence="5">
    <location>
        <begin position="290"/>
        <end position="314"/>
    </location>
</feature>
<feature type="transmembrane region" description="Helical" evidence="5">
    <location>
        <begin position="210"/>
        <end position="229"/>
    </location>
</feature>
<comment type="subcellular location">
    <subcellularLocation>
        <location evidence="1">Membrane</location>
        <topology evidence="1">Multi-pass membrane protein</topology>
    </subcellularLocation>
</comment>
<dbReference type="GO" id="GO:0016020">
    <property type="term" value="C:membrane"/>
    <property type="evidence" value="ECO:0007669"/>
    <property type="project" value="UniProtKB-SubCell"/>
</dbReference>
<dbReference type="Pfam" id="PF00324">
    <property type="entry name" value="AA_permease"/>
    <property type="match status" value="1"/>
</dbReference>
<dbReference type="AlphaFoldDB" id="A0A239IVW9"/>
<keyword evidence="8" id="KW-1185">Reference proteome</keyword>
<protein>
    <submittedName>
        <fullName evidence="7">Amino acid transporter</fullName>
    </submittedName>
</protein>
<evidence type="ECO:0000256" key="4">
    <source>
        <dbReference type="ARBA" id="ARBA00023136"/>
    </source>
</evidence>
<evidence type="ECO:0000256" key="2">
    <source>
        <dbReference type="ARBA" id="ARBA00022692"/>
    </source>
</evidence>
<reference evidence="7 8" key="1">
    <citation type="submission" date="2017-06" db="EMBL/GenBank/DDBJ databases">
        <authorList>
            <person name="Kim H.J."/>
            <person name="Triplett B.A."/>
        </authorList>
    </citation>
    <scope>NUCLEOTIDE SEQUENCE [LARGE SCALE GENOMIC DNA]</scope>
    <source>
        <strain evidence="7 8">DSM 43151</strain>
    </source>
</reference>
<feature type="transmembrane region" description="Helical" evidence="5">
    <location>
        <begin position="241"/>
        <end position="262"/>
    </location>
</feature>
<keyword evidence="4 5" id="KW-0472">Membrane</keyword>
<proteinExistence type="predicted"/>
<keyword evidence="2 5" id="KW-0812">Transmembrane</keyword>
<sequence length="504" mass="52800">MSHPPYPPQSSVVLRTLAGGKLGVWPLVFTVLSAAAPLTVVASGATTGWAVTGVTGIPIGYISVALALSLFVVGFVAMSRRISNAGAFYTYVARGLGRPFGVATAFVAVLAYNAMQIGCVGGFGYIAVDYLKQQGIIALPWWLIALLGIGIVGVLGVSRIDLNGKVLAVLLIAEIVVSMILAVAQVLHPAGAAVTYTTLNPSSLASSEGGTVQAIAFAGFVGIEGTAVFSEEAKDPRRTVARATFIALFLIGALYSFCSWALSVATGPDQIVARATAEGPDLTFNLAAPYVGAFIVNLGHLLLITSLFAAMLAFHHCTARYFYSLGREEVFPRFLGTTAPRSKAPLGGSLAQTGLAAAIIALYATAGWDPLTQLFFWLTVLGGFGVLAMMVLTSAAIVRFFNQVPGRERDNAWRTVFAPSLAFMVLGWIGWETATDFARLLGVSPGHPAATLLPLSFLAAAAAGLLWSGWLALCRPHVYQVIGRGAETALATLDPATHRAAVRR</sequence>
<evidence type="ECO:0000313" key="8">
    <source>
        <dbReference type="Proteomes" id="UP000198415"/>
    </source>
</evidence>
<dbReference type="RefSeq" id="WP_089298717.1">
    <property type="nucleotide sequence ID" value="NZ_BOMU01000113.1"/>
</dbReference>
<feature type="transmembrane region" description="Helical" evidence="5">
    <location>
        <begin position="350"/>
        <end position="368"/>
    </location>
</feature>
<feature type="transmembrane region" description="Helical" evidence="5">
    <location>
        <begin position="24"/>
        <end position="45"/>
    </location>
</feature>
<dbReference type="GO" id="GO:0055085">
    <property type="term" value="P:transmembrane transport"/>
    <property type="evidence" value="ECO:0007669"/>
    <property type="project" value="InterPro"/>
</dbReference>
<accession>A0A239IVW9</accession>
<feature type="transmembrane region" description="Helical" evidence="5">
    <location>
        <begin position="100"/>
        <end position="127"/>
    </location>
</feature>
<dbReference type="PANTHER" id="PTHR42770:SF16">
    <property type="entry name" value="AMINO ACID PERMEASE"/>
    <property type="match status" value="1"/>
</dbReference>
<dbReference type="InterPro" id="IPR050367">
    <property type="entry name" value="APC_superfamily"/>
</dbReference>